<evidence type="ECO:0000313" key="6">
    <source>
        <dbReference type="EMBL" id="MCU6799157.1"/>
    </source>
</evidence>
<comment type="caution">
    <text evidence="6">The sequence shown here is derived from an EMBL/GenBank/DDBJ whole genome shotgun (WGS) entry which is preliminary data.</text>
</comment>
<feature type="compositionally biased region" description="Low complexity" evidence="2">
    <location>
        <begin position="511"/>
        <end position="520"/>
    </location>
</feature>
<dbReference type="PANTHER" id="PTHR35788:SF1">
    <property type="entry name" value="EXPORTED PROTEIN"/>
    <property type="match status" value="1"/>
</dbReference>
<evidence type="ECO:0000256" key="3">
    <source>
        <dbReference type="SAM" id="SignalP"/>
    </source>
</evidence>
<gene>
    <name evidence="6" type="ORF">OCV69_04275</name>
</gene>
<feature type="domain" description="YoaR-like putative peptidoglycan binding" evidence="5">
    <location>
        <begin position="79"/>
        <end position="188"/>
    </location>
</feature>
<feature type="compositionally biased region" description="Low complexity" evidence="2">
    <location>
        <begin position="455"/>
        <end position="502"/>
    </location>
</feature>
<feature type="chain" id="PRO_5046585584" evidence="3">
    <location>
        <begin position="29"/>
        <end position="559"/>
    </location>
</feature>
<accession>A0ABT2UWZ3</accession>
<feature type="signal peptide" evidence="3">
    <location>
        <begin position="1"/>
        <end position="28"/>
    </location>
</feature>
<dbReference type="Pfam" id="PF12229">
    <property type="entry name" value="PG_binding_4"/>
    <property type="match status" value="1"/>
</dbReference>
<evidence type="ECO:0000313" key="7">
    <source>
        <dbReference type="Proteomes" id="UP001652395"/>
    </source>
</evidence>
<sequence>MRKYVWSTGTAAMMAAGLFFAEPFPAQAAEPMPAGVSVDGESLEGLTEAEAEEQVQSRVDEKLAREVALTIGEMSFAASSGDLGIAWKNEDQVRQALKDAEVKGNLIQRYMKKKDLEAEPVDLELEFSADPEKISAFVDAECKDAVREASDASITRENGEFVLTPSVVGTTVDPEATGAAIGEAVSQADGASGTVSAAAVVTEKQPEITTEELSSIKDVLGTFSTSFKTSGASRSTNLQVGAAKINGRVLMPGEVLSGYECMQPFTVANGYRAATAYENGRSVDSIGGGVCQISTTLYNASLLAELEIVQRQNHSMTVGYVKPSMDAAIAGTYKDIKIRNPYDTPIYVEGVTSGKTLTFTIYGKETRPANRTLKFESVTLQVMGAGAPIEQVDNSLAPGARVKVDSGHTGLKSELYKCVYVDGELKERTLLNKDTYNASRPIYRVGPAAPAVTDPGAAVPGADPAAPSGGTSETPAGTTPPAVPETPAAENTPPSEVPQGPGYTPGPGMPGDPAGNSSPGGNEGPGQNAGPGGPGAENGGGAPGPGGEPGPGNPAGPGA</sequence>
<dbReference type="EMBL" id="JAOQJF010000006">
    <property type="protein sequence ID" value="MCU6799157.1"/>
    <property type="molecule type" value="Genomic_DNA"/>
</dbReference>
<dbReference type="Proteomes" id="UP001652395">
    <property type="component" value="Unassembled WGS sequence"/>
</dbReference>
<proteinExistence type="predicted"/>
<dbReference type="PANTHER" id="PTHR35788">
    <property type="entry name" value="EXPORTED PROTEIN-RELATED"/>
    <property type="match status" value="1"/>
</dbReference>
<evidence type="ECO:0000256" key="2">
    <source>
        <dbReference type="SAM" id="MobiDB-lite"/>
    </source>
</evidence>
<dbReference type="InterPro" id="IPR022029">
    <property type="entry name" value="YoaR-like_PG-bd"/>
</dbReference>
<feature type="compositionally biased region" description="Gly residues" evidence="2">
    <location>
        <begin position="521"/>
        <end position="545"/>
    </location>
</feature>
<organism evidence="6 7">
    <name type="scientific">Alitiscatomonas aceti</name>
    <dbReference type="NCBI Taxonomy" id="2981724"/>
    <lineage>
        <taxon>Bacteria</taxon>
        <taxon>Bacillati</taxon>
        <taxon>Bacillota</taxon>
        <taxon>Clostridia</taxon>
        <taxon>Lachnospirales</taxon>
        <taxon>Lachnospiraceae</taxon>
        <taxon>Alitiscatomonas</taxon>
    </lineage>
</organism>
<reference evidence="6 7" key="1">
    <citation type="journal article" date="2021" name="ISME Commun">
        <title>Automated analysis of genomic sequences facilitates high-throughput and comprehensive description of bacteria.</title>
        <authorList>
            <person name="Hitch T.C.A."/>
        </authorList>
    </citation>
    <scope>NUCLEOTIDE SEQUENCE [LARGE SCALE GENOMIC DNA]</scope>
    <source>
        <strain evidence="7">f_CCE</strain>
    </source>
</reference>
<dbReference type="Pfam" id="PF07501">
    <property type="entry name" value="G5"/>
    <property type="match status" value="1"/>
</dbReference>
<keyword evidence="7" id="KW-1185">Reference proteome</keyword>
<evidence type="ECO:0000256" key="1">
    <source>
        <dbReference type="ARBA" id="ARBA00022729"/>
    </source>
</evidence>
<dbReference type="InterPro" id="IPR011098">
    <property type="entry name" value="G5_dom"/>
</dbReference>
<name>A0ABT2UWZ3_9FIRM</name>
<keyword evidence="1 3" id="KW-0732">Signal</keyword>
<dbReference type="InterPro" id="IPR007391">
    <property type="entry name" value="Vancomycin_resist_VanW"/>
</dbReference>
<dbReference type="Gene3D" id="2.20.230.10">
    <property type="entry name" value="Resuscitation-promoting factor rpfb"/>
    <property type="match status" value="1"/>
</dbReference>
<dbReference type="Pfam" id="PF04294">
    <property type="entry name" value="VanW"/>
    <property type="match status" value="1"/>
</dbReference>
<dbReference type="InterPro" id="IPR052913">
    <property type="entry name" value="Glycopeptide_resist_protein"/>
</dbReference>
<evidence type="ECO:0000259" key="5">
    <source>
        <dbReference type="Pfam" id="PF12229"/>
    </source>
</evidence>
<dbReference type="RefSeq" id="WP_158357993.1">
    <property type="nucleotide sequence ID" value="NZ_JAOQJF010000006.1"/>
</dbReference>
<protein>
    <submittedName>
        <fullName evidence="6">VanW family protein</fullName>
    </submittedName>
</protein>
<feature type="region of interest" description="Disordered" evidence="2">
    <location>
        <begin position="454"/>
        <end position="559"/>
    </location>
</feature>
<evidence type="ECO:0000259" key="4">
    <source>
        <dbReference type="Pfam" id="PF07501"/>
    </source>
</evidence>
<feature type="domain" description="G5" evidence="4">
    <location>
        <begin position="390"/>
        <end position="446"/>
    </location>
</feature>
<feature type="compositionally biased region" description="Pro residues" evidence="2">
    <location>
        <begin position="546"/>
        <end position="559"/>
    </location>
</feature>